<evidence type="ECO:0000313" key="3">
    <source>
        <dbReference type="EMBL" id="MCG2460111.1"/>
    </source>
</evidence>
<dbReference type="Pfam" id="PF01425">
    <property type="entry name" value="Amidase"/>
    <property type="match status" value="1"/>
</dbReference>
<dbReference type="InterPro" id="IPR036928">
    <property type="entry name" value="AS_sf"/>
</dbReference>
<comment type="similarity">
    <text evidence="1">Belongs to the amidase family.</text>
</comment>
<dbReference type="Gene3D" id="3.90.1300.10">
    <property type="entry name" value="Amidase signature (AS) domain"/>
    <property type="match status" value="1"/>
</dbReference>
<evidence type="ECO:0000256" key="1">
    <source>
        <dbReference type="ARBA" id="ARBA00009199"/>
    </source>
</evidence>
<feature type="domain" description="Amidase" evidence="2">
    <location>
        <begin position="40"/>
        <end position="460"/>
    </location>
</feature>
<name>A0AAE3JNP4_9FLAO</name>
<evidence type="ECO:0000259" key="2">
    <source>
        <dbReference type="Pfam" id="PF01425"/>
    </source>
</evidence>
<keyword evidence="4" id="KW-1185">Reference proteome</keyword>
<dbReference type="GO" id="GO:0003824">
    <property type="term" value="F:catalytic activity"/>
    <property type="evidence" value="ECO:0007669"/>
    <property type="project" value="InterPro"/>
</dbReference>
<dbReference type="Proteomes" id="UP001200642">
    <property type="component" value="Unassembled WGS sequence"/>
</dbReference>
<comment type="caution">
    <text evidence="3">The sequence shown here is derived from an EMBL/GenBank/DDBJ whole genome shotgun (WGS) entry which is preliminary data.</text>
</comment>
<dbReference type="RefSeq" id="WP_317901256.1">
    <property type="nucleotide sequence ID" value="NZ_JAIRBC010000006.1"/>
</dbReference>
<dbReference type="PROSITE" id="PS00571">
    <property type="entry name" value="AMIDASES"/>
    <property type="match status" value="1"/>
</dbReference>
<accession>A0AAE3JNP4</accession>
<organism evidence="3 4">
    <name type="scientific">Cerina litoralis</name>
    <dbReference type="NCBI Taxonomy" id="2874477"/>
    <lineage>
        <taxon>Bacteria</taxon>
        <taxon>Pseudomonadati</taxon>
        <taxon>Bacteroidota</taxon>
        <taxon>Flavobacteriia</taxon>
        <taxon>Flavobacteriales</taxon>
        <taxon>Flavobacteriaceae</taxon>
        <taxon>Cerina</taxon>
    </lineage>
</organism>
<dbReference type="EMBL" id="JAIRBC010000006">
    <property type="protein sequence ID" value="MCG2460111.1"/>
    <property type="molecule type" value="Genomic_DNA"/>
</dbReference>
<dbReference type="PANTHER" id="PTHR11895:SF7">
    <property type="entry name" value="GLUTAMYL-TRNA(GLN) AMIDOTRANSFERASE SUBUNIT A, MITOCHONDRIAL"/>
    <property type="match status" value="1"/>
</dbReference>
<dbReference type="AlphaFoldDB" id="A0AAE3JNP4"/>
<dbReference type="SUPFAM" id="SSF75304">
    <property type="entry name" value="Amidase signature (AS) enzymes"/>
    <property type="match status" value="1"/>
</dbReference>
<evidence type="ECO:0000313" key="4">
    <source>
        <dbReference type="Proteomes" id="UP001200642"/>
    </source>
</evidence>
<protein>
    <recommendedName>
        <fullName evidence="2">Amidase domain-containing protein</fullName>
    </recommendedName>
</protein>
<dbReference type="PANTHER" id="PTHR11895">
    <property type="entry name" value="TRANSAMIDASE"/>
    <property type="match status" value="1"/>
</dbReference>
<dbReference type="InterPro" id="IPR020556">
    <property type="entry name" value="Amidase_CS"/>
</dbReference>
<sequence length="482" mass="51352">MNSDKSKAINIKSPTIMKLWQKSATELAKMFKEGDVSSSEIVEAHLKRIDQINPGLNAICTRIDDQALAAAKAVDEARANGEALGPIAGVPFTIKSNIDLSGSATDNGISVLKDAVPPIDSPVTARMKAAGGIPLARTNLPDLGLRLQTESTLHGLTLNPWNKNFTTGGSSGGEAVALATGMSPLGMGNDLGGSLRNPATCNSIASIKPTFGLVPRIPVIPVLPMSIMGQILISEGPMARNVKDVKLGLSILAGYLPRDPWSMPVTLQEKSKKLRIAMMPTPPGGATDPRVSNVVREAANALEDAGHTVVEIDIPEYEATIKCWEDLVVANIAFGMESMFPIIGSNAAKFLKFSAEGKGPFTPEQIEKAWEDRYNLSIAWHTFFEKYEAILTPTWTQLPLKVNEDVESLKSALYQLETARPVYPGNILGLPSAAVPAGLVDGLPVGVLFTGPKWSDLDCLNLAQCVEDAKIAPSTPIDPMVS</sequence>
<dbReference type="InterPro" id="IPR023631">
    <property type="entry name" value="Amidase_dom"/>
</dbReference>
<dbReference type="InterPro" id="IPR000120">
    <property type="entry name" value="Amidase"/>
</dbReference>
<gene>
    <name evidence="3" type="ORF">K8352_05085</name>
</gene>
<reference evidence="3" key="1">
    <citation type="submission" date="2023-02" db="EMBL/GenBank/DDBJ databases">
        <title>Genome of Flavobacteriaceae gen. nov. sp. strain F89.</title>
        <authorList>
            <person name="Wang Y."/>
        </authorList>
    </citation>
    <scope>NUCLEOTIDE SEQUENCE</scope>
    <source>
        <strain evidence="3">F89</strain>
    </source>
</reference>
<proteinExistence type="inferred from homology"/>